<dbReference type="SUPFAM" id="SSF53335">
    <property type="entry name" value="S-adenosyl-L-methionine-dependent methyltransferases"/>
    <property type="match status" value="1"/>
</dbReference>
<dbReference type="OrthoDB" id="4889334at2759"/>
<sequence length="250" mass="27451">MDPEPPAGVDTSKPTVARMYDFYLGGTNNYPADRATVDDVTKGMPYVFKMAAESRSFLHRAIRFMCTRGIDQFIDLGAGVPCADNTHQVAQRVTPKAHVLYVDIDETAVAVGQKMWAGNETTSFIHGSALELDAILSDPETKKLFDLSKPVGVLMIGLVNFLDVDVSRDLFTSLGRSLAEGSVDVLRASYGRTNTPVITRSTAELPPIFHGFRMVDPGLVLLHDWHMDMAEEGDENPPTTKAWYGVVLET</sequence>
<keyword evidence="1" id="KW-0808">Transferase</keyword>
<evidence type="ECO:0000313" key="1">
    <source>
        <dbReference type="EMBL" id="OAQ73807.1"/>
    </source>
</evidence>
<protein>
    <submittedName>
        <fullName evidence="1">S-adenosyl methyltransferase domain-containing protein</fullName>
    </submittedName>
</protein>
<dbReference type="Gene3D" id="3.40.50.150">
    <property type="entry name" value="Vaccinia Virus protein VP39"/>
    <property type="match status" value="1"/>
</dbReference>
<gene>
    <name evidence="1" type="ORF">VFPPC_01425</name>
</gene>
<reference evidence="1 2" key="1">
    <citation type="journal article" date="2016" name="PLoS Pathog.">
        <title>Biosynthesis of antibiotic leucinostatins in bio-control fungus Purpureocillium lilacinum and their inhibition on phytophthora revealed by genome mining.</title>
        <authorList>
            <person name="Wang G."/>
            <person name="Liu Z."/>
            <person name="Lin R."/>
            <person name="Li E."/>
            <person name="Mao Z."/>
            <person name="Ling J."/>
            <person name="Yang Y."/>
            <person name="Yin W.B."/>
            <person name="Xie B."/>
        </authorList>
    </citation>
    <scope>NUCLEOTIDE SEQUENCE [LARGE SCALE GENOMIC DNA]</scope>
    <source>
        <strain evidence="1">170</strain>
    </source>
</reference>
<keyword evidence="1" id="KW-0489">Methyltransferase</keyword>
<comment type="caution">
    <text evidence="1">The sequence shown here is derived from an EMBL/GenBank/DDBJ whole genome shotgun (WGS) entry which is preliminary data.</text>
</comment>
<dbReference type="InterPro" id="IPR006764">
    <property type="entry name" value="SAM_dep_MeTrfase_SAV2177_type"/>
</dbReference>
<keyword evidence="2" id="KW-1185">Reference proteome</keyword>
<evidence type="ECO:0000313" key="2">
    <source>
        <dbReference type="Proteomes" id="UP000078397"/>
    </source>
</evidence>
<dbReference type="Proteomes" id="UP000078397">
    <property type="component" value="Unassembled WGS sequence"/>
</dbReference>
<dbReference type="GeneID" id="28845253"/>
<dbReference type="Pfam" id="PF04672">
    <property type="entry name" value="Methyltransf_19"/>
    <property type="match status" value="1"/>
</dbReference>
<organism evidence="1 2">
    <name type="scientific">Pochonia chlamydosporia 170</name>
    <dbReference type="NCBI Taxonomy" id="1380566"/>
    <lineage>
        <taxon>Eukaryota</taxon>
        <taxon>Fungi</taxon>
        <taxon>Dikarya</taxon>
        <taxon>Ascomycota</taxon>
        <taxon>Pezizomycotina</taxon>
        <taxon>Sordariomycetes</taxon>
        <taxon>Hypocreomycetidae</taxon>
        <taxon>Hypocreales</taxon>
        <taxon>Clavicipitaceae</taxon>
        <taxon>Pochonia</taxon>
    </lineage>
</organism>
<dbReference type="GO" id="GO:0032259">
    <property type="term" value="P:methylation"/>
    <property type="evidence" value="ECO:0007669"/>
    <property type="project" value="UniProtKB-KW"/>
</dbReference>
<name>A0A179G7N8_METCM</name>
<accession>A0A179G7N8</accession>
<dbReference type="CDD" id="cd02440">
    <property type="entry name" value="AdoMet_MTases"/>
    <property type="match status" value="1"/>
</dbReference>
<dbReference type="EMBL" id="LSBJ02000001">
    <property type="protein sequence ID" value="OAQ73807.1"/>
    <property type="molecule type" value="Genomic_DNA"/>
</dbReference>
<dbReference type="RefSeq" id="XP_018149890.1">
    <property type="nucleotide sequence ID" value="XM_018281259.1"/>
</dbReference>
<dbReference type="PIRSF" id="PIRSF017393">
    <property type="entry name" value="MTase_SAV2177"/>
    <property type="match status" value="1"/>
</dbReference>
<dbReference type="AlphaFoldDB" id="A0A179G7N8"/>
<dbReference type="GO" id="GO:0008168">
    <property type="term" value="F:methyltransferase activity"/>
    <property type="evidence" value="ECO:0007669"/>
    <property type="project" value="UniProtKB-KW"/>
</dbReference>
<proteinExistence type="predicted"/>
<dbReference type="InterPro" id="IPR029063">
    <property type="entry name" value="SAM-dependent_MTases_sf"/>
</dbReference>
<dbReference type="KEGG" id="pchm:VFPPC_01425"/>